<dbReference type="OrthoDB" id="5365194at2"/>
<dbReference type="InterPro" id="IPR011990">
    <property type="entry name" value="TPR-like_helical_dom_sf"/>
</dbReference>
<keyword evidence="1" id="KW-0732">Signal</keyword>
<evidence type="ECO:0000256" key="1">
    <source>
        <dbReference type="SAM" id="SignalP"/>
    </source>
</evidence>
<proteinExistence type="predicted"/>
<evidence type="ECO:0000313" key="3">
    <source>
        <dbReference type="Proteomes" id="UP000269923"/>
    </source>
</evidence>
<accession>A0A3P2A8B6</accession>
<evidence type="ECO:0000313" key="2">
    <source>
        <dbReference type="EMBL" id="RRD91225.1"/>
    </source>
</evidence>
<dbReference type="InterPro" id="IPR006597">
    <property type="entry name" value="Sel1-like"/>
</dbReference>
<keyword evidence="3" id="KW-1185">Reference proteome</keyword>
<dbReference type="Pfam" id="PF08238">
    <property type="entry name" value="Sel1"/>
    <property type="match status" value="2"/>
</dbReference>
<reference evidence="2 3" key="1">
    <citation type="submission" date="2018-11" db="EMBL/GenBank/DDBJ databases">
        <title>Genomes From Bacteria Associated with the Canine Oral Cavity: a Test Case for Automated Genome-Based Taxonomic Assignment.</title>
        <authorList>
            <person name="Coil D.A."/>
            <person name="Jospin G."/>
            <person name="Darling A.E."/>
            <person name="Wallis C."/>
            <person name="Davis I.J."/>
            <person name="Harris S."/>
            <person name="Eisen J.A."/>
            <person name="Holcombe L.J."/>
            <person name="O'Flynn C."/>
        </authorList>
    </citation>
    <scope>NUCLEOTIDE SEQUENCE [LARGE SCALE GENOMIC DNA]</scope>
    <source>
        <strain evidence="2 3">COT-280</strain>
    </source>
</reference>
<organism evidence="2 3">
    <name type="scientific">Conchiformibius steedae</name>
    <dbReference type="NCBI Taxonomy" id="153493"/>
    <lineage>
        <taxon>Bacteria</taxon>
        <taxon>Pseudomonadati</taxon>
        <taxon>Pseudomonadota</taxon>
        <taxon>Betaproteobacteria</taxon>
        <taxon>Neisseriales</taxon>
        <taxon>Neisseriaceae</taxon>
        <taxon>Conchiformibius</taxon>
    </lineage>
</organism>
<dbReference type="Gene3D" id="1.25.40.10">
    <property type="entry name" value="Tetratricopeptide repeat domain"/>
    <property type="match status" value="1"/>
</dbReference>
<gene>
    <name evidence="2" type="ORF">EII21_02210</name>
</gene>
<dbReference type="SMART" id="SM00671">
    <property type="entry name" value="SEL1"/>
    <property type="match status" value="2"/>
</dbReference>
<feature type="chain" id="PRO_5018263448" evidence="1">
    <location>
        <begin position="21"/>
        <end position="340"/>
    </location>
</feature>
<protein>
    <submittedName>
        <fullName evidence="2">Sel1 repeat family protein</fullName>
    </submittedName>
</protein>
<dbReference type="Proteomes" id="UP000269923">
    <property type="component" value="Unassembled WGS sequence"/>
</dbReference>
<dbReference type="AlphaFoldDB" id="A0A3P2A8B6"/>
<dbReference type="EMBL" id="RQYC01000002">
    <property type="protein sequence ID" value="RRD91225.1"/>
    <property type="molecule type" value="Genomic_DNA"/>
</dbReference>
<feature type="signal peptide" evidence="1">
    <location>
        <begin position="1"/>
        <end position="20"/>
    </location>
</feature>
<name>A0A3P2A8B6_9NEIS</name>
<dbReference type="RefSeq" id="WP_124794026.1">
    <property type="nucleotide sequence ID" value="NZ_RQYC01000002.1"/>
</dbReference>
<dbReference type="SUPFAM" id="SSF81901">
    <property type="entry name" value="HCP-like"/>
    <property type="match status" value="1"/>
</dbReference>
<sequence>MKKTQLAALLCAVCLNFAWADTPAAETHAYRIRPETRHEAPAALALLERADNLAQQGQYDQALPLYRQGAKQYPSMPLFAMRLGEMYLSGTGVKKDAKQAYDWLLKAYAAVAVYGDAYGIVRLPVYPEIEFLRGKAAVESGNFMEGLLIKHKFALLGDAEAYAELPDDLRRMYAEHIRPLDPSGKTKWHDGGLKGLQERGLPITYEDGSRRSSWHWIIEGSPWRLDNQSDAPLYAWNLSLAYQHGIGVPQNRVAAQALRLYARSTWLTWRKEGDPEPHFWLLDDLSAAEQAEAERLAAQWLVLSKPEDKMPVMEWSSAVMRSLREYVNQHSKNQNQTMSQ</sequence>
<comment type="caution">
    <text evidence="2">The sequence shown here is derived from an EMBL/GenBank/DDBJ whole genome shotgun (WGS) entry which is preliminary data.</text>
</comment>